<keyword evidence="6" id="KW-0378">Hydrolase</keyword>
<dbReference type="GO" id="GO:0015074">
    <property type="term" value="P:DNA integration"/>
    <property type="evidence" value="ECO:0007669"/>
    <property type="project" value="InterPro"/>
</dbReference>
<dbReference type="Pfam" id="PF00075">
    <property type="entry name" value="RNase_H"/>
    <property type="match status" value="1"/>
</dbReference>
<reference evidence="15" key="1">
    <citation type="submission" date="2020-12" db="EMBL/GenBank/DDBJ databases">
        <authorList>
            <consortium name="Molecular Ecology Group"/>
        </authorList>
    </citation>
    <scope>NUCLEOTIDE SEQUENCE</scope>
    <source>
        <strain evidence="15">TBG_1078</strain>
    </source>
</reference>
<dbReference type="Pfam" id="PF00077">
    <property type="entry name" value="RVP"/>
    <property type="match status" value="1"/>
</dbReference>
<dbReference type="PANTHER" id="PTHR33064">
    <property type="entry name" value="POL PROTEIN"/>
    <property type="match status" value="1"/>
</dbReference>
<dbReference type="Pfam" id="PF00078">
    <property type="entry name" value="RVT_1"/>
    <property type="match status" value="1"/>
</dbReference>
<protein>
    <submittedName>
        <fullName evidence="15">(raccoon dog) hypothetical protein</fullName>
    </submittedName>
</protein>
<dbReference type="GO" id="GO:0006508">
    <property type="term" value="P:proteolysis"/>
    <property type="evidence" value="ECO:0007669"/>
    <property type="project" value="InterPro"/>
</dbReference>
<dbReference type="CDD" id="cd06095">
    <property type="entry name" value="RP_RTVL_H_like"/>
    <property type="match status" value="1"/>
</dbReference>
<keyword evidence="8" id="KW-0695">RNA-directed DNA polymerase</keyword>
<dbReference type="EMBL" id="CAJHUB010000680">
    <property type="protein sequence ID" value="CAD7678104.1"/>
    <property type="molecule type" value="Genomic_DNA"/>
</dbReference>
<dbReference type="Pfam" id="PF02093">
    <property type="entry name" value="Gag_p30"/>
    <property type="match status" value="1"/>
</dbReference>
<dbReference type="PROSITE" id="PS50994">
    <property type="entry name" value="INTEGRASE"/>
    <property type="match status" value="1"/>
</dbReference>
<dbReference type="Gene3D" id="3.10.10.10">
    <property type="entry name" value="HIV Type 1 Reverse Transcriptase, subunit A, domain 1"/>
    <property type="match status" value="1"/>
</dbReference>
<dbReference type="Gene3D" id="2.40.70.10">
    <property type="entry name" value="Acid Proteases"/>
    <property type="match status" value="1"/>
</dbReference>
<dbReference type="InterPro" id="IPR043128">
    <property type="entry name" value="Rev_trsase/Diguanyl_cyclase"/>
</dbReference>
<evidence type="ECO:0000256" key="2">
    <source>
        <dbReference type="ARBA" id="ARBA00022679"/>
    </source>
</evidence>
<proteinExistence type="inferred from homology"/>
<feature type="coiled-coil region" evidence="10">
    <location>
        <begin position="196"/>
        <end position="240"/>
    </location>
</feature>
<dbReference type="Gene3D" id="1.10.375.10">
    <property type="entry name" value="Human Immunodeficiency Virus Type 1 Capsid Protein"/>
    <property type="match status" value="1"/>
</dbReference>
<dbReference type="InterPro" id="IPR043502">
    <property type="entry name" value="DNA/RNA_pol_sf"/>
</dbReference>
<dbReference type="InterPro" id="IPR036397">
    <property type="entry name" value="RNaseH_sf"/>
</dbReference>
<gene>
    <name evidence="15" type="ORF">NYPRO_LOCUS10902</name>
</gene>
<evidence type="ECO:0000256" key="8">
    <source>
        <dbReference type="ARBA" id="ARBA00022918"/>
    </source>
</evidence>
<keyword evidence="4" id="KW-0540">Nuclease</keyword>
<dbReference type="Gene3D" id="1.10.340.70">
    <property type="match status" value="1"/>
</dbReference>
<dbReference type="InterPro" id="IPR021109">
    <property type="entry name" value="Peptidase_aspartic_dom_sf"/>
</dbReference>
<evidence type="ECO:0000256" key="10">
    <source>
        <dbReference type="SAM" id="Coils"/>
    </source>
</evidence>
<keyword evidence="7" id="KW-0460">Magnesium</keyword>
<evidence type="ECO:0000256" key="7">
    <source>
        <dbReference type="ARBA" id="ARBA00022842"/>
    </source>
</evidence>
<evidence type="ECO:0000313" key="15">
    <source>
        <dbReference type="EMBL" id="CAD7678104.1"/>
    </source>
</evidence>
<dbReference type="InterPro" id="IPR012337">
    <property type="entry name" value="RNaseH-like_sf"/>
</dbReference>
<dbReference type="InterPro" id="IPR001995">
    <property type="entry name" value="Peptidase_A2_cat"/>
</dbReference>
<dbReference type="InterPro" id="IPR000477">
    <property type="entry name" value="RT_dom"/>
</dbReference>
<dbReference type="InterPro" id="IPR018061">
    <property type="entry name" value="Retropepsins"/>
</dbReference>
<dbReference type="InterPro" id="IPR051320">
    <property type="entry name" value="Viral_Replic_Matur_Polypro"/>
</dbReference>
<dbReference type="Gene3D" id="3.30.70.270">
    <property type="match status" value="1"/>
</dbReference>
<dbReference type="InterPro" id="IPR002156">
    <property type="entry name" value="RNaseH_domain"/>
</dbReference>
<dbReference type="Gene3D" id="3.30.420.10">
    <property type="entry name" value="Ribonuclease H-like superfamily/Ribonuclease H"/>
    <property type="match status" value="2"/>
</dbReference>
<evidence type="ECO:0000259" key="12">
    <source>
        <dbReference type="PROSITE" id="PS50878"/>
    </source>
</evidence>
<evidence type="ECO:0000256" key="3">
    <source>
        <dbReference type="ARBA" id="ARBA00022695"/>
    </source>
</evidence>
<dbReference type="InterPro" id="IPR001584">
    <property type="entry name" value="Integrase_cat-core"/>
</dbReference>
<dbReference type="InterPro" id="IPR041373">
    <property type="entry name" value="RT_RNaseH"/>
</dbReference>
<dbReference type="AlphaFoldDB" id="A0A811YMT7"/>
<dbReference type="SUPFAM" id="SSF50630">
    <property type="entry name" value="Acid proteases"/>
    <property type="match status" value="1"/>
</dbReference>
<feature type="domain" description="Peptidase A2" evidence="11">
    <location>
        <begin position="270"/>
        <end position="340"/>
    </location>
</feature>
<evidence type="ECO:0000259" key="13">
    <source>
        <dbReference type="PROSITE" id="PS50879"/>
    </source>
</evidence>
<keyword evidence="3" id="KW-0548">Nucleotidyltransferase</keyword>
<dbReference type="PANTHER" id="PTHR33064:SF38">
    <property type="entry name" value="LRRGT00076-LIKE"/>
    <property type="match status" value="1"/>
</dbReference>
<dbReference type="CDD" id="cd03715">
    <property type="entry name" value="RT_ZFREV_like"/>
    <property type="match status" value="1"/>
</dbReference>
<evidence type="ECO:0000256" key="6">
    <source>
        <dbReference type="ARBA" id="ARBA00022801"/>
    </source>
</evidence>
<dbReference type="GO" id="GO:0003964">
    <property type="term" value="F:RNA-directed DNA polymerase activity"/>
    <property type="evidence" value="ECO:0007669"/>
    <property type="project" value="UniProtKB-KW"/>
</dbReference>
<dbReference type="Pfam" id="PF16721">
    <property type="entry name" value="zf-H3C2"/>
    <property type="match status" value="1"/>
</dbReference>
<dbReference type="GO" id="GO:0006310">
    <property type="term" value="P:DNA recombination"/>
    <property type="evidence" value="ECO:0007669"/>
    <property type="project" value="UniProtKB-KW"/>
</dbReference>
<name>A0A811YMT7_NYCPR</name>
<dbReference type="Proteomes" id="UP000645828">
    <property type="component" value="Unassembled WGS sequence"/>
</dbReference>
<dbReference type="InterPro" id="IPR008919">
    <property type="entry name" value="Retrov_capsid_N"/>
</dbReference>
<dbReference type="CDD" id="cd09273">
    <property type="entry name" value="RNase_HI_RT_Bel"/>
    <property type="match status" value="1"/>
</dbReference>
<evidence type="ECO:0000259" key="14">
    <source>
        <dbReference type="PROSITE" id="PS50994"/>
    </source>
</evidence>
<dbReference type="GO" id="GO:0004190">
    <property type="term" value="F:aspartic-type endopeptidase activity"/>
    <property type="evidence" value="ECO:0007669"/>
    <property type="project" value="InterPro"/>
</dbReference>
<accession>A0A811YMT7</accession>
<dbReference type="GO" id="GO:0019068">
    <property type="term" value="P:virion assembly"/>
    <property type="evidence" value="ECO:0007669"/>
    <property type="project" value="InterPro"/>
</dbReference>
<dbReference type="Gene3D" id="3.10.20.370">
    <property type="match status" value="1"/>
</dbReference>
<evidence type="ECO:0000256" key="1">
    <source>
        <dbReference type="ARBA" id="ARBA00010879"/>
    </source>
</evidence>
<dbReference type="InterPro" id="IPR039464">
    <property type="entry name" value="Gag-pol_Znf-H3C2"/>
</dbReference>
<dbReference type="SUPFAM" id="SSF47943">
    <property type="entry name" value="Retrovirus capsid protein, N-terminal core domain"/>
    <property type="match status" value="1"/>
</dbReference>
<evidence type="ECO:0000313" key="16">
    <source>
        <dbReference type="Proteomes" id="UP000645828"/>
    </source>
</evidence>
<keyword evidence="16" id="KW-1185">Reference proteome</keyword>
<keyword evidence="2" id="KW-0808">Transferase</keyword>
<evidence type="ECO:0000256" key="5">
    <source>
        <dbReference type="ARBA" id="ARBA00022759"/>
    </source>
</evidence>
<dbReference type="PROSITE" id="PS50878">
    <property type="entry name" value="RT_POL"/>
    <property type="match status" value="1"/>
</dbReference>
<keyword evidence="5" id="KW-0255">Endonuclease</keyword>
<comment type="caution">
    <text evidence="15">The sequence shown here is derived from an EMBL/GenBank/DDBJ whole genome shotgun (WGS) entry which is preliminary data.</text>
</comment>
<dbReference type="Pfam" id="PF00665">
    <property type="entry name" value="rve"/>
    <property type="match status" value="1"/>
</dbReference>
<dbReference type="InterPro" id="IPR001969">
    <property type="entry name" value="Aspartic_peptidase_AS"/>
</dbReference>
<dbReference type="SUPFAM" id="SSF56672">
    <property type="entry name" value="DNA/RNA polymerases"/>
    <property type="match status" value="1"/>
</dbReference>
<dbReference type="InterPro" id="IPR003036">
    <property type="entry name" value="Gag_P30"/>
</dbReference>
<dbReference type="Pfam" id="PF17917">
    <property type="entry name" value="RT_RNaseH"/>
    <property type="match status" value="1"/>
</dbReference>
<keyword evidence="10" id="KW-0175">Coiled coil</keyword>
<dbReference type="SUPFAM" id="SSF53098">
    <property type="entry name" value="Ribonuclease H-like"/>
    <property type="match status" value="2"/>
</dbReference>
<dbReference type="PROSITE" id="PS00141">
    <property type="entry name" value="ASP_PROTEASE"/>
    <property type="match status" value="1"/>
</dbReference>
<dbReference type="GO" id="GO:0003676">
    <property type="term" value="F:nucleic acid binding"/>
    <property type="evidence" value="ECO:0007669"/>
    <property type="project" value="InterPro"/>
</dbReference>
<keyword evidence="9" id="KW-0233">DNA recombination</keyword>
<evidence type="ECO:0000256" key="9">
    <source>
        <dbReference type="ARBA" id="ARBA00023172"/>
    </source>
</evidence>
<dbReference type="PROSITE" id="PS50879">
    <property type="entry name" value="RNASE_H_1"/>
    <property type="match status" value="1"/>
</dbReference>
<evidence type="ECO:0000256" key="4">
    <source>
        <dbReference type="ARBA" id="ARBA00022722"/>
    </source>
</evidence>
<feature type="domain" description="Integrase catalytic" evidence="14">
    <location>
        <begin position="1143"/>
        <end position="1252"/>
    </location>
</feature>
<feature type="domain" description="RNase H type-1" evidence="13">
    <location>
        <begin position="874"/>
        <end position="1020"/>
    </location>
</feature>
<organism evidence="15 16">
    <name type="scientific">Nyctereutes procyonoides</name>
    <name type="common">Raccoon dog</name>
    <name type="synonym">Canis procyonoides</name>
    <dbReference type="NCBI Taxonomy" id="34880"/>
    <lineage>
        <taxon>Eukaryota</taxon>
        <taxon>Metazoa</taxon>
        <taxon>Chordata</taxon>
        <taxon>Craniata</taxon>
        <taxon>Vertebrata</taxon>
        <taxon>Euteleostomi</taxon>
        <taxon>Mammalia</taxon>
        <taxon>Eutheria</taxon>
        <taxon>Laurasiatheria</taxon>
        <taxon>Carnivora</taxon>
        <taxon>Caniformia</taxon>
        <taxon>Canidae</taxon>
        <taxon>Nyctereutes</taxon>
    </lineage>
</organism>
<feature type="domain" description="Reverse transcriptase" evidence="12">
    <location>
        <begin position="450"/>
        <end position="641"/>
    </location>
</feature>
<comment type="similarity">
    <text evidence="1">Belongs to the beta type-B retroviral polymerase family. HERV class-II K(HML-2) pol subfamily.</text>
</comment>
<sequence length="1252" mass="140822">MQYWPFSASDLYNWKTHNPSFSQDPQALTGLIESILLTHQPTRDDRQQLPQTLLTTEERQRVYPEARKNVPGADGRPTRLPNEIEDVFPLVRPTWDYDTVAGRERLRLYRQVLLAGLKGAGRRPTNLAKVRAIVQGKEETPAGFLERLTEGYRMDTPFDPLAEDRQPDVIMSFIGQSASDIRNKLQRLEGLQGYTLQDLVKEAEKVFNKRETLEEREERIRKEQEEREDKRDKRRNKELTRILATIRGVRARNPPPPEPRITLKVGGQPVTFLVDTGAQHSVLTEAKGPLSSKTSWVQGATGGKLYRWTTERKVHLSTGQVTHSFLLVPDCPYPLLGRDLLSKVGAQIPFQQKGATITGAGGQPLQVLTLRLEDEHRLHEDSPPSVQPLDSEWLTNYPQAWVETAGMGLAVNQPPIIINLKPSATPISIRQYSMSKEAKEGIRPHIQRLLQLGILIPCQSPWNTPLLPVKKPGTGDYRPVQDLREVNWRTEDIHPTVPNPYNLLSTLPPSHVWYTVLDLKDAFFCLRLSSQSQPIFAFEWKDPETGFSGQLTWTRLPQGFKNSPTLFDEALHRDLADFRVGHPDLVLLQYVDDLLLAARTEQDCVKGTGALLERLGELGYRASAKKAQIGQRQVTYLGYLLEGGQRWLTESRKKAVALIPAPTNAKGLREFLGSAGFCRLWIPGFAEMAAPLYPLTKSNTPYHWGKEHQLAFDKIKRALLTPFTLYVDEHNGIAKGVLTQKLGPWKRPMAYFSKKLDSVAAGWPSCLRIIAAVAVLVKDSDKLTFGQPLTVVAPHAVETVIRQPPDRWLSNARVTHYQAMLLNSERIRFGTATSLNPVTLLPETESPSLVMHDCHQNLAEVHGTRGDLMDQPLPDAEATWYTDGSSFLRNGERKAGAAVVDGKAVIWASALEPGTSAQRAELIALTQALRKAKDKKVNIYTDSRYAFATAHVHGEIYRRRGLLTSAGKNIKNREEIQDLLHSLFLPRKLSIIHCPGHQRGNDPVAEGNRMADETARAAALGPQALSLQVPEAVRTPGQLSLEYSDSDLDIVQQIGAKYDEQMKVWKHQGKTVLPQKRAKELVTHLHRWTHLGHKKLKALLRREGQTYYIPKLPSLIQQVTDACVPCAKVNTKHLKMPEGTRMRGERPGTNWEVDFTEIKPGKYGNKYLLVFIDTFSGWTEAFPTKRETAQVVVKKILEEIFPPVWTAQGNRVGQRPRLRLPGKSVGGQITGDKLEITLCIQTPELRSGRKNE</sequence>
<evidence type="ECO:0000259" key="11">
    <source>
        <dbReference type="PROSITE" id="PS50175"/>
    </source>
</evidence>
<dbReference type="GO" id="GO:0004523">
    <property type="term" value="F:RNA-DNA hybrid ribonuclease activity"/>
    <property type="evidence" value="ECO:0007669"/>
    <property type="project" value="InterPro"/>
</dbReference>
<dbReference type="PROSITE" id="PS50175">
    <property type="entry name" value="ASP_PROT_RETROV"/>
    <property type="match status" value="1"/>
</dbReference>